<evidence type="ECO:0000256" key="5">
    <source>
        <dbReference type="ARBA" id="ARBA00023136"/>
    </source>
</evidence>
<keyword evidence="2" id="KW-0813">Transport</keyword>
<proteinExistence type="inferred from homology"/>
<feature type="transmembrane region" description="Helical" evidence="7">
    <location>
        <begin position="255"/>
        <end position="274"/>
    </location>
</feature>
<evidence type="ECO:0000256" key="7">
    <source>
        <dbReference type="SAM" id="Phobius"/>
    </source>
</evidence>
<name>A0A1E3P2X4_WICAA</name>
<evidence type="ECO:0000313" key="9">
    <source>
        <dbReference type="EMBL" id="ODQ59668.1"/>
    </source>
</evidence>
<feature type="transmembrane region" description="Helical" evidence="7">
    <location>
        <begin position="147"/>
        <end position="171"/>
    </location>
</feature>
<evidence type="ECO:0000256" key="6">
    <source>
        <dbReference type="ARBA" id="ARBA00038347"/>
    </source>
</evidence>
<dbReference type="InterPro" id="IPR011701">
    <property type="entry name" value="MFS"/>
</dbReference>
<evidence type="ECO:0000256" key="2">
    <source>
        <dbReference type="ARBA" id="ARBA00022448"/>
    </source>
</evidence>
<feature type="transmembrane region" description="Helical" evidence="7">
    <location>
        <begin position="417"/>
        <end position="435"/>
    </location>
</feature>
<accession>A0A1E3P2X4</accession>
<dbReference type="PROSITE" id="PS50850">
    <property type="entry name" value="MFS"/>
    <property type="match status" value="1"/>
</dbReference>
<evidence type="ECO:0000256" key="3">
    <source>
        <dbReference type="ARBA" id="ARBA00022692"/>
    </source>
</evidence>
<evidence type="ECO:0000313" key="10">
    <source>
        <dbReference type="Proteomes" id="UP000094112"/>
    </source>
</evidence>
<dbReference type="RefSeq" id="XP_019038875.1">
    <property type="nucleotide sequence ID" value="XM_019185590.1"/>
</dbReference>
<feature type="transmembrane region" description="Helical" evidence="7">
    <location>
        <begin position="61"/>
        <end position="81"/>
    </location>
</feature>
<dbReference type="AlphaFoldDB" id="A0A1E3P2X4"/>
<dbReference type="PANTHER" id="PTHR23502">
    <property type="entry name" value="MAJOR FACILITATOR SUPERFAMILY"/>
    <property type="match status" value="1"/>
</dbReference>
<evidence type="ECO:0000256" key="1">
    <source>
        <dbReference type="ARBA" id="ARBA00004141"/>
    </source>
</evidence>
<feature type="transmembrane region" description="Helical" evidence="7">
    <location>
        <begin position="88"/>
        <end position="106"/>
    </location>
</feature>
<dbReference type="OrthoDB" id="440553at2759"/>
<dbReference type="GO" id="GO:0022857">
    <property type="term" value="F:transmembrane transporter activity"/>
    <property type="evidence" value="ECO:0007669"/>
    <property type="project" value="InterPro"/>
</dbReference>
<keyword evidence="5 7" id="KW-0472">Membrane</keyword>
<comment type="subcellular location">
    <subcellularLocation>
        <location evidence="1">Membrane</location>
        <topology evidence="1">Multi-pass membrane protein</topology>
    </subcellularLocation>
</comment>
<dbReference type="InterPro" id="IPR020846">
    <property type="entry name" value="MFS_dom"/>
</dbReference>
<protein>
    <recommendedName>
        <fullName evidence="8">Major facilitator superfamily (MFS) profile domain-containing protein</fullName>
    </recommendedName>
</protein>
<reference evidence="9 10" key="1">
    <citation type="journal article" date="2016" name="Proc. Natl. Acad. Sci. U.S.A.">
        <title>Comparative genomics of biotechnologically important yeasts.</title>
        <authorList>
            <person name="Riley R."/>
            <person name="Haridas S."/>
            <person name="Wolfe K.H."/>
            <person name="Lopes M.R."/>
            <person name="Hittinger C.T."/>
            <person name="Goeker M."/>
            <person name="Salamov A.A."/>
            <person name="Wisecaver J.H."/>
            <person name="Long T.M."/>
            <person name="Calvey C.H."/>
            <person name="Aerts A.L."/>
            <person name="Barry K.W."/>
            <person name="Choi C."/>
            <person name="Clum A."/>
            <person name="Coughlan A.Y."/>
            <person name="Deshpande S."/>
            <person name="Douglass A.P."/>
            <person name="Hanson S.J."/>
            <person name="Klenk H.-P."/>
            <person name="LaButti K.M."/>
            <person name="Lapidus A."/>
            <person name="Lindquist E.A."/>
            <person name="Lipzen A.M."/>
            <person name="Meier-Kolthoff J.P."/>
            <person name="Ohm R.A."/>
            <person name="Otillar R.P."/>
            <person name="Pangilinan J.L."/>
            <person name="Peng Y."/>
            <person name="Rokas A."/>
            <person name="Rosa C.A."/>
            <person name="Scheuner C."/>
            <person name="Sibirny A.A."/>
            <person name="Slot J.C."/>
            <person name="Stielow J.B."/>
            <person name="Sun H."/>
            <person name="Kurtzman C.P."/>
            <person name="Blackwell M."/>
            <person name="Grigoriev I.V."/>
            <person name="Jeffries T.W."/>
        </authorList>
    </citation>
    <scope>NUCLEOTIDE SEQUENCE [LARGE SCALE GENOMIC DNA]</scope>
    <source>
        <strain evidence="10">ATCC 58044 / CBS 1984 / NCYC 433 / NRRL Y-366-8</strain>
    </source>
</reference>
<dbReference type="InterPro" id="IPR036259">
    <property type="entry name" value="MFS_trans_sf"/>
</dbReference>
<gene>
    <name evidence="9" type="ORF">WICANDRAFT_83754</name>
</gene>
<organism evidence="9 10">
    <name type="scientific">Wickerhamomyces anomalus (strain ATCC 58044 / CBS 1984 / NCYC 433 / NRRL Y-366-8)</name>
    <name type="common">Yeast</name>
    <name type="synonym">Hansenula anomala</name>
    <dbReference type="NCBI Taxonomy" id="683960"/>
    <lineage>
        <taxon>Eukaryota</taxon>
        <taxon>Fungi</taxon>
        <taxon>Dikarya</taxon>
        <taxon>Ascomycota</taxon>
        <taxon>Saccharomycotina</taxon>
        <taxon>Saccharomycetes</taxon>
        <taxon>Phaffomycetales</taxon>
        <taxon>Wickerhamomycetaceae</taxon>
        <taxon>Wickerhamomyces</taxon>
    </lineage>
</organism>
<dbReference type="GO" id="GO:0005886">
    <property type="term" value="C:plasma membrane"/>
    <property type="evidence" value="ECO:0007669"/>
    <property type="project" value="UniProtKB-ARBA"/>
</dbReference>
<keyword evidence="10" id="KW-1185">Reference proteome</keyword>
<feature type="transmembrane region" description="Helical" evidence="7">
    <location>
        <begin position="447"/>
        <end position="468"/>
    </location>
</feature>
<feature type="transmembrane region" description="Helical" evidence="7">
    <location>
        <begin position="21"/>
        <end position="41"/>
    </location>
</feature>
<comment type="similarity">
    <text evidence="6">Belongs to the major facilitator superfamily. CAR1 family.</text>
</comment>
<dbReference type="Pfam" id="PF07690">
    <property type="entry name" value="MFS_1"/>
    <property type="match status" value="1"/>
</dbReference>
<keyword evidence="4 7" id="KW-1133">Transmembrane helix</keyword>
<dbReference type="Gene3D" id="1.20.1250.20">
    <property type="entry name" value="MFS general substrate transporter like domains"/>
    <property type="match status" value="1"/>
</dbReference>
<dbReference type="SUPFAM" id="SSF103473">
    <property type="entry name" value="MFS general substrate transporter"/>
    <property type="match status" value="1"/>
</dbReference>
<sequence length="492" mass="53786">MHQVSSQRMPDHTVFSVNEKYLLVFLSSSTAIWSSFGSPIYYPALQILEGYFHIDQELVNVSVVVYMVFQGLSPTFFAAFADKYGRRPVLLVCLVIFIGASIGLAVSNSYALILVLRCIQSAGISPAISISCGVIGDYTLRHERGWYVGLTTGFTLMGQAFGSLIGAGLIAGFDWRAIFWFLAIGGGVVLILDSLLLPETKRSIVGNGSIKPKSIINKSPILLLPNIQRKWRLNEPDLSTKAEQGKIDLLSSIRILGVPEVSLCLLTGAIHFALWTVQLTELSDQLSKGYGYSVMKIGLCYLPGGIGGLFGSFMSGRLLDWYYRRSLKEFEDRQKAGLTGEKEVFNHFKTRIKIAVPYALMTDLFTIMFGWCLDQRVHVASVLVSAFFISYGCMGVNGINTTLLIDLYPSKSSAATSAVNLTRCITGAVFIAALASMNKSMTVGGTFTLLAALGAVAALLLLIPLKYASGWQLKRKEREEARKLKAVNATTN</sequence>
<feature type="transmembrane region" description="Helical" evidence="7">
    <location>
        <begin position="177"/>
        <end position="197"/>
    </location>
</feature>
<dbReference type="EMBL" id="KV454210">
    <property type="protein sequence ID" value="ODQ59668.1"/>
    <property type="molecule type" value="Genomic_DNA"/>
</dbReference>
<evidence type="ECO:0000259" key="8">
    <source>
        <dbReference type="PROSITE" id="PS50850"/>
    </source>
</evidence>
<keyword evidence="3 7" id="KW-0812">Transmembrane</keyword>
<dbReference type="PANTHER" id="PTHR23502:SF51">
    <property type="entry name" value="QUINIDINE RESISTANCE PROTEIN 1-RELATED"/>
    <property type="match status" value="1"/>
</dbReference>
<feature type="transmembrane region" description="Helical" evidence="7">
    <location>
        <begin position="294"/>
        <end position="319"/>
    </location>
</feature>
<feature type="transmembrane region" description="Helical" evidence="7">
    <location>
        <begin position="379"/>
        <end position="405"/>
    </location>
</feature>
<dbReference type="STRING" id="683960.A0A1E3P2X4"/>
<dbReference type="GeneID" id="30202836"/>
<dbReference type="Proteomes" id="UP000094112">
    <property type="component" value="Unassembled WGS sequence"/>
</dbReference>
<evidence type="ECO:0000256" key="4">
    <source>
        <dbReference type="ARBA" id="ARBA00022989"/>
    </source>
</evidence>
<feature type="transmembrane region" description="Helical" evidence="7">
    <location>
        <begin position="112"/>
        <end position="135"/>
    </location>
</feature>
<feature type="domain" description="Major facilitator superfamily (MFS) profile" evidence="8">
    <location>
        <begin position="23"/>
        <end position="469"/>
    </location>
</feature>